<proteinExistence type="predicted"/>
<evidence type="ECO:0000313" key="2">
    <source>
        <dbReference type="EMBL" id="QTH62881.1"/>
    </source>
</evidence>
<dbReference type="GO" id="GO:0016491">
    <property type="term" value="F:oxidoreductase activity"/>
    <property type="evidence" value="ECO:0007669"/>
    <property type="project" value="InterPro"/>
</dbReference>
<reference evidence="2" key="1">
    <citation type="submission" date="2021-03" db="EMBL/GenBank/DDBJ databases">
        <title>Description of Psychrosphaera ytuae sp. nov. isolated from deep sea sediment of South China Sea.</title>
        <authorList>
            <person name="Zhang J."/>
            <person name="Xu X.-D."/>
        </authorList>
    </citation>
    <scope>NUCLEOTIDE SEQUENCE</scope>
    <source>
        <strain evidence="2">MTZ26</strain>
    </source>
</reference>
<dbReference type="PROSITE" id="PS51352">
    <property type="entry name" value="THIOREDOXIN_2"/>
    <property type="match status" value="1"/>
</dbReference>
<dbReference type="AlphaFoldDB" id="A0A975HH72"/>
<dbReference type="PANTHER" id="PTHR42852:SF17">
    <property type="entry name" value="THIOREDOXIN-LIKE PROTEIN HI_1115"/>
    <property type="match status" value="1"/>
</dbReference>
<dbReference type="EMBL" id="CP072110">
    <property type="protein sequence ID" value="QTH62881.1"/>
    <property type="molecule type" value="Genomic_DNA"/>
</dbReference>
<sequence length="172" mass="19394">MSLPIKLIALTSLLVGFFSFSTLSYAKGDPWQQGSTIEDLTLPLLNGEGEINLADLRGKVVYFDFWASWCKPCIQSFPLLDDIYKRYKDQGFTVIAVNVDFNPEKGKEFANKHPVSYPVVLDNQKLLKKANINAMPTAFYIDKKGVIRLVHRGFITGDEKKIEKAVAYLLAE</sequence>
<keyword evidence="3" id="KW-1185">Reference proteome</keyword>
<dbReference type="PANTHER" id="PTHR42852">
    <property type="entry name" value="THIOL:DISULFIDE INTERCHANGE PROTEIN DSBE"/>
    <property type="match status" value="1"/>
</dbReference>
<dbReference type="Proteomes" id="UP000682739">
    <property type="component" value="Chromosome"/>
</dbReference>
<dbReference type="Pfam" id="PF08534">
    <property type="entry name" value="Redoxin"/>
    <property type="match status" value="1"/>
</dbReference>
<name>A0A975HH72_9GAMM</name>
<dbReference type="InterPro" id="IPR036249">
    <property type="entry name" value="Thioredoxin-like_sf"/>
</dbReference>
<dbReference type="InterPro" id="IPR013766">
    <property type="entry name" value="Thioredoxin_domain"/>
</dbReference>
<organism evidence="2 3">
    <name type="scientific">Psychrosphaera ytuae</name>
    <dbReference type="NCBI Taxonomy" id="2820710"/>
    <lineage>
        <taxon>Bacteria</taxon>
        <taxon>Pseudomonadati</taxon>
        <taxon>Pseudomonadota</taxon>
        <taxon>Gammaproteobacteria</taxon>
        <taxon>Alteromonadales</taxon>
        <taxon>Pseudoalteromonadaceae</taxon>
        <taxon>Psychrosphaera</taxon>
    </lineage>
</organism>
<dbReference type="CDD" id="cd02966">
    <property type="entry name" value="TlpA_like_family"/>
    <property type="match status" value="1"/>
</dbReference>
<dbReference type="KEGG" id="psym:J1N51_08890"/>
<gene>
    <name evidence="2" type="ORF">J1N51_08890</name>
</gene>
<evidence type="ECO:0000313" key="3">
    <source>
        <dbReference type="Proteomes" id="UP000682739"/>
    </source>
</evidence>
<evidence type="ECO:0000259" key="1">
    <source>
        <dbReference type="PROSITE" id="PS51352"/>
    </source>
</evidence>
<dbReference type="InterPro" id="IPR050553">
    <property type="entry name" value="Thioredoxin_ResA/DsbE_sf"/>
</dbReference>
<feature type="domain" description="Thioredoxin" evidence="1">
    <location>
        <begin position="31"/>
        <end position="171"/>
    </location>
</feature>
<accession>A0A975HH72</accession>
<protein>
    <submittedName>
        <fullName evidence="2">TlpA family protein disulfide reductase</fullName>
    </submittedName>
</protein>
<dbReference type="RefSeq" id="WP_208830511.1">
    <property type="nucleotide sequence ID" value="NZ_CP072110.1"/>
</dbReference>
<dbReference type="Gene3D" id="3.40.30.10">
    <property type="entry name" value="Glutaredoxin"/>
    <property type="match status" value="1"/>
</dbReference>
<dbReference type="SUPFAM" id="SSF52833">
    <property type="entry name" value="Thioredoxin-like"/>
    <property type="match status" value="1"/>
</dbReference>
<dbReference type="InterPro" id="IPR013740">
    <property type="entry name" value="Redoxin"/>
</dbReference>